<dbReference type="AlphaFoldDB" id="A0A4Y7JJE2"/>
<evidence type="ECO:0000313" key="2">
    <source>
        <dbReference type="Proteomes" id="UP000316621"/>
    </source>
</evidence>
<protein>
    <submittedName>
        <fullName evidence="1">Uncharacterized protein</fullName>
    </submittedName>
</protein>
<reference evidence="1 2" key="1">
    <citation type="journal article" date="2018" name="Science">
        <title>The opium poppy genome and morphinan production.</title>
        <authorList>
            <person name="Guo L."/>
            <person name="Winzer T."/>
            <person name="Yang X."/>
            <person name="Li Y."/>
            <person name="Ning Z."/>
            <person name="He Z."/>
            <person name="Teodor R."/>
            <person name="Lu Y."/>
            <person name="Bowser T.A."/>
            <person name="Graham I.A."/>
            <person name="Ye K."/>
        </authorList>
    </citation>
    <scope>NUCLEOTIDE SEQUENCE [LARGE SCALE GENOMIC DNA]</scope>
    <source>
        <strain evidence="2">cv. HN1</strain>
        <tissue evidence="1">Leaves</tissue>
    </source>
</reference>
<keyword evidence="2" id="KW-1185">Reference proteome</keyword>
<organism evidence="1 2">
    <name type="scientific">Papaver somniferum</name>
    <name type="common">Opium poppy</name>
    <dbReference type="NCBI Taxonomy" id="3469"/>
    <lineage>
        <taxon>Eukaryota</taxon>
        <taxon>Viridiplantae</taxon>
        <taxon>Streptophyta</taxon>
        <taxon>Embryophyta</taxon>
        <taxon>Tracheophyta</taxon>
        <taxon>Spermatophyta</taxon>
        <taxon>Magnoliopsida</taxon>
        <taxon>Ranunculales</taxon>
        <taxon>Papaveraceae</taxon>
        <taxon>Papaveroideae</taxon>
        <taxon>Papaver</taxon>
    </lineage>
</organism>
<gene>
    <name evidence="1" type="ORF">C5167_022949</name>
</gene>
<name>A0A4Y7JJE2_PAPSO</name>
<accession>A0A4Y7JJE2</accession>
<dbReference type="Proteomes" id="UP000316621">
    <property type="component" value="Chromosome 5"/>
</dbReference>
<sequence length="95" mass="10829">MKAPIRIHMLDLDTQAFCSVGNQALRDGYLYMSGDAKGMARDVHYTLPMNRVRQDKTEGTTLKVFFSVTFSSLLSSIIVLKTSEATHIFWLKNWI</sequence>
<dbReference type="EMBL" id="CM010719">
    <property type="protein sequence ID" value="RZC61193.1"/>
    <property type="molecule type" value="Genomic_DNA"/>
</dbReference>
<evidence type="ECO:0000313" key="1">
    <source>
        <dbReference type="EMBL" id="RZC61193.1"/>
    </source>
</evidence>
<proteinExistence type="predicted"/>
<dbReference type="Gramene" id="RZC61193">
    <property type="protein sequence ID" value="RZC61193"/>
    <property type="gene ID" value="C5167_022949"/>
</dbReference>